<sequence>MHFLSHLFLVLILQFLPLICEFPVPHSLIRFVTKFYSLALFLSSLLTLYSAFLIPKLYYYIYLIHLPIFHYALLMSLIVILIH</sequence>
<protein>
    <submittedName>
        <fullName evidence="2">Uncharacterized protein</fullName>
    </submittedName>
</protein>
<keyword evidence="1" id="KW-0812">Transmembrane</keyword>
<feature type="transmembrane region" description="Helical" evidence="1">
    <location>
        <begin position="6"/>
        <end position="24"/>
    </location>
</feature>
<evidence type="ECO:0000256" key="1">
    <source>
        <dbReference type="SAM" id="Phobius"/>
    </source>
</evidence>
<accession>A0A224XSD4</accession>
<dbReference type="EMBL" id="GFTR01000991">
    <property type="protein sequence ID" value="JAW15435.1"/>
    <property type="molecule type" value="Transcribed_RNA"/>
</dbReference>
<reference evidence="2" key="1">
    <citation type="journal article" date="2018" name="PLoS Negl. Trop. Dis.">
        <title>An insight into the salivary gland and fat body transcriptome of Panstrongylus lignarius (Hemiptera: Heteroptera), the main vector of Chagas disease in Peru.</title>
        <authorList>
            <person name="Nevoa J.C."/>
            <person name="Mendes M.T."/>
            <person name="da Silva M.V."/>
            <person name="Soares S.C."/>
            <person name="Oliveira C.J.F."/>
            <person name="Ribeiro J.M.C."/>
        </authorList>
    </citation>
    <scope>NUCLEOTIDE SEQUENCE</scope>
</reference>
<feature type="transmembrane region" description="Helical" evidence="1">
    <location>
        <begin position="60"/>
        <end position="82"/>
    </location>
</feature>
<keyword evidence="1" id="KW-1133">Transmembrane helix</keyword>
<dbReference type="AlphaFoldDB" id="A0A224XSD4"/>
<organism evidence="2">
    <name type="scientific">Panstrongylus lignarius</name>
    <dbReference type="NCBI Taxonomy" id="156445"/>
    <lineage>
        <taxon>Eukaryota</taxon>
        <taxon>Metazoa</taxon>
        <taxon>Ecdysozoa</taxon>
        <taxon>Arthropoda</taxon>
        <taxon>Hexapoda</taxon>
        <taxon>Insecta</taxon>
        <taxon>Pterygota</taxon>
        <taxon>Neoptera</taxon>
        <taxon>Paraneoptera</taxon>
        <taxon>Hemiptera</taxon>
        <taxon>Heteroptera</taxon>
        <taxon>Panheteroptera</taxon>
        <taxon>Cimicomorpha</taxon>
        <taxon>Reduviidae</taxon>
        <taxon>Triatominae</taxon>
        <taxon>Panstrongylus</taxon>
    </lineage>
</organism>
<feature type="transmembrane region" description="Helical" evidence="1">
    <location>
        <begin position="36"/>
        <end position="54"/>
    </location>
</feature>
<name>A0A224XSD4_9HEMI</name>
<proteinExistence type="predicted"/>
<keyword evidence="1" id="KW-0472">Membrane</keyword>
<evidence type="ECO:0000313" key="2">
    <source>
        <dbReference type="EMBL" id="JAW15435.1"/>
    </source>
</evidence>